<feature type="region of interest" description="Disordered" evidence="1">
    <location>
        <begin position="202"/>
        <end position="224"/>
    </location>
</feature>
<dbReference type="OrthoDB" id="3085800at2759"/>
<proteinExistence type="predicted"/>
<dbReference type="Proteomes" id="UP000807025">
    <property type="component" value="Unassembled WGS sequence"/>
</dbReference>
<dbReference type="AlphaFoldDB" id="A0A9P6DHU1"/>
<comment type="caution">
    <text evidence="2">The sequence shown here is derived from an EMBL/GenBank/DDBJ whole genome shotgun (WGS) entry which is preliminary data.</text>
</comment>
<protein>
    <submittedName>
        <fullName evidence="2">Uncharacterized protein</fullName>
    </submittedName>
</protein>
<evidence type="ECO:0000313" key="2">
    <source>
        <dbReference type="EMBL" id="KAF9496900.1"/>
    </source>
</evidence>
<dbReference type="EMBL" id="MU154548">
    <property type="protein sequence ID" value="KAF9496900.1"/>
    <property type="molecule type" value="Genomic_DNA"/>
</dbReference>
<organism evidence="2 3">
    <name type="scientific">Pleurotus eryngii</name>
    <name type="common">Boletus of the steppes</name>
    <dbReference type="NCBI Taxonomy" id="5323"/>
    <lineage>
        <taxon>Eukaryota</taxon>
        <taxon>Fungi</taxon>
        <taxon>Dikarya</taxon>
        <taxon>Basidiomycota</taxon>
        <taxon>Agaricomycotina</taxon>
        <taxon>Agaricomycetes</taxon>
        <taxon>Agaricomycetidae</taxon>
        <taxon>Agaricales</taxon>
        <taxon>Pleurotineae</taxon>
        <taxon>Pleurotaceae</taxon>
        <taxon>Pleurotus</taxon>
    </lineage>
</organism>
<feature type="compositionally biased region" description="Basic residues" evidence="1">
    <location>
        <begin position="503"/>
        <end position="513"/>
    </location>
</feature>
<accession>A0A9P6DHU1</accession>
<feature type="compositionally biased region" description="Basic and acidic residues" evidence="1">
    <location>
        <begin position="416"/>
        <end position="446"/>
    </location>
</feature>
<keyword evidence="3" id="KW-1185">Reference proteome</keyword>
<sequence>MGNTQASSSPASGETALASADELQAKIFLALSTIAETSKTLKTKYGDEADPRVLSFVDDIGAHLPKSVGALEYARLRIHQNLIPTSDSDAIKDMPVVVQYVDSKGAAEAPITVDTDKTESAFVVPQLATDTPSPPLEEGEVCTLTLTVDLDVEDYDERPLHLTFKAEPLADGRLPIPPFTWVIDTKLRQFLIEQDQIQREKRQLAAKKGKGKQREVPEEPTDSRDTLPVTIVIIKPSNAPATTDAPDVLPAHGTSNESTVAPTGGLKFKYSLNEQFYPRFPPREEGPLSIEDVLPINEGCELVKSYEHAARGLVFTYQLKEWPIVLETANVDATGQEAAKPRPKKVAKQVKAAQRPGVEPSIKEAPRAVRIALAKAPPATAAPVRRSSRLGSAKAAIKVEDPRPVAGSSSSKGTKKPAENKKPVETEKIVEARKTVDAKKTIDTRKTPAAKTTRKRKAEENGDDVEVDTSVKSTTVPTKKARRATITKKAAPAETAPAEKIPAAKKTRSTKRE</sequence>
<evidence type="ECO:0000313" key="3">
    <source>
        <dbReference type="Proteomes" id="UP000807025"/>
    </source>
</evidence>
<feature type="compositionally biased region" description="Basic and acidic residues" evidence="1">
    <location>
        <begin position="212"/>
        <end position="224"/>
    </location>
</feature>
<name>A0A9P6DHU1_PLEER</name>
<feature type="compositionally biased region" description="Low complexity" evidence="1">
    <location>
        <begin position="487"/>
        <end position="501"/>
    </location>
</feature>
<gene>
    <name evidence="2" type="ORF">BDN71DRAFT_673540</name>
</gene>
<reference evidence="2" key="1">
    <citation type="submission" date="2020-11" db="EMBL/GenBank/DDBJ databases">
        <authorList>
            <consortium name="DOE Joint Genome Institute"/>
            <person name="Ahrendt S."/>
            <person name="Riley R."/>
            <person name="Andreopoulos W."/>
            <person name="Labutti K."/>
            <person name="Pangilinan J."/>
            <person name="Ruiz-Duenas F.J."/>
            <person name="Barrasa J.M."/>
            <person name="Sanchez-Garcia M."/>
            <person name="Camarero S."/>
            <person name="Miyauchi S."/>
            <person name="Serrano A."/>
            <person name="Linde D."/>
            <person name="Babiker R."/>
            <person name="Drula E."/>
            <person name="Ayuso-Fernandez I."/>
            <person name="Pacheco R."/>
            <person name="Padilla G."/>
            <person name="Ferreira P."/>
            <person name="Barriuso J."/>
            <person name="Kellner H."/>
            <person name="Castanera R."/>
            <person name="Alfaro M."/>
            <person name="Ramirez L."/>
            <person name="Pisabarro A.G."/>
            <person name="Kuo A."/>
            <person name="Tritt A."/>
            <person name="Lipzen A."/>
            <person name="He G."/>
            <person name="Yan M."/>
            <person name="Ng V."/>
            <person name="Cullen D."/>
            <person name="Martin F."/>
            <person name="Rosso M.-N."/>
            <person name="Henrissat B."/>
            <person name="Hibbett D."/>
            <person name="Martinez A.T."/>
            <person name="Grigoriev I.V."/>
        </authorList>
    </citation>
    <scope>NUCLEOTIDE SEQUENCE</scope>
    <source>
        <strain evidence="2">ATCC 90797</strain>
    </source>
</reference>
<evidence type="ECO:0000256" key="1">
    <source>
        <dbReference type="SAM" id="MobiDB-lite"/>
    </source>
</evidence>
<feature type="region of interest" description="Disordered" evidence="1">
    <location>
        <begin position="376"/>
        <end position="513"/>
    </location>
</feature>